<dbReference type="Pfam" id="PF02481">
    <property type="entry name" value="DNA_processg_A"/>
    <property type="match status" value="1"/>
</dbReference>
<dbReference type="AlphaFoldDB" id="A0A5C9A1V6"/>
<dbReference type="PANTHER" id="PTHR43022:SF1">
    <property type="entry name" value="PROTEIN SMF"/>
    <property type="match status" value="1"/>
</dbReference>
<evidence type="ECO:0000256" key="2">
    <source>
        <dbReference type="SAM" id="MobiDB-lite"/>
    </source>
</evidence>
<dbReference type="OrthoDB" id="9785707at2"/>
<feature type="compositionally biased region" description="Polar residues" evidence="2">
    <location>
        <begin position="349"/>
        <end position="364"/>
    </location>
</feature>
<sequence>MLTAHTQAVLLLTAYFSKASSTGVKPLSNKEWGRFALWLNSKKLKPEDLLSGSLVQSLDGWSDDKITLERIEALLNRGSALALAVEKWSRAGLWIVTRADADYPRKLKTRLGNMAPPLFFGCGNRKLLNQGGIAAVGSRKTSEAELLYSKQLGSKAAGEGLSIVSGGAKGVDEAAMLGALDAEGTAVGILANELLRASTSGKYRKHLLANNLVLISPFHPEAGFNAGNAMQRNKYIYCLSDAAIAVHSGTKGGTWEGVLENIRQQWVPVWVKQTDDPGAGNAALVEKGAKLLSADIEAVDFKALAGDASLVSNGVGSDMFSQSHVMEPTPEVGKAEENLPAPALGVESVTGQSKTGPSLDSQSVEQERGNITDDTDASGLDRSTGDRVDSVATADVSQISLYEHFLLILASEATQSPKTVDELLELTQLYKTQLNAWLKQAEEQSKIEKLKRPVRYQWITTTQEELL</sequence>
<proteinExistence type="inferred from homology"/>
<dbReference type="InterPro" id="IPR003488">
    <property type="entry name" value="DprA"/>
</dbReference>
<keyword evidence="5" id="KW-1185">Reference proteome</keyword>
<dbReference type="InterPro" id="IPR057666">
    <property type="entry name" value="DrpA_SLOG"/>
</dbReference>
<feature type="region of interest" description="Disordered" evidence="2">
    <location>
        <begin position="347"/>
        <end position="389"/>
    </location>
</feature>
<protein>
    <submittedName>
        <fullName evidence="4">DNA-processing protein DprA</fullName>
    </submittedName>
</protein>
<dbReference type="Gene3D" id="3.40.50.450">
    <property type="match status" value="1"/>
</dbReference>
<reference evidence="4 5" key="1">
    <citation type="submission" date="2019-08" db="EMBL/GenBank/DDBJ databases">
        <title>Parahaliea maris sp. nov., isolated from the surface seawater.</title>
        <authorList>
            <person name="Liu Y."/>
        </authorList>
    </citation>
    <scope>NUCLEOTIDE SEQUENCE [LARGE SCALE GENOMIC DNA]</scope>
    <source>
        <strain evidence="4 5">S2-26</strain>
    </source>
</reference>
<dbReference type="Proteomes" id="UP000321933">
    <property type="component" value="Unassembled WGS sequence"/>
</dbReference>
<dbReference type="PANTHER" id="PTHR43022">
    <property type="entry name" value="PROTEIN SMF"/>
    <property type="match status" value="1"/>
</dbReference>
<evidence type="ECO:0000313" key="4">
    <source>
        <dbReference type="EMBL" id="TXS94758.1"/>
    </source>
</evidence>
<name>A0A5C9A1V6_9GAMM</name>
<evidence type="ECO:0000313" key="5">
    <source>
        <dbReference type="Proteomes" id="UP000321933"/>
    </source>
</evidence>
<feature type="domain" description="Smf/DprA SLOG" evidence="3">
    <location>
        <begin position="95"/>
        <end position="293"/>
    </location>
</feature>
<dbReference type="EMBL" id="VRYZ01000001">
    <property type="protein sequence ID" value="TXS94758.1"/>
    <property type="molecule type" value="Genomic_DNA"/>
</dbReference>
<organism evidence="4 5">
    <name type="scientific">Parahaliea aestuarii</name>
    <dbReference type="NCBI Taxonomy" id="1852021"/>
    <lineage>
        <taxon>Bacteria</taxon>
        <taxon>Pseudomonadati</taxon>
        <taxon>Pseudomonadota</taxon>
        <taxon>Gammaproteobacteria</taxon>
        <taxon>Cellvibrionales</taxon>
        <taxon>Halieaceae</taxon>
        <taxon>Parahaliea</taxon>
    </lineage>
</organism>
<comment type="caution">
    <text evidence="4">The sequence shown here is derived from an EMBL/GenBank/DDBJ whole genome shotgun (WGS) entry which is preliminary data.</text>
</comment>
<gene>
    <name evidence="4" type="ORF">FVW59_02270</name>
</gene>
<dbReference type="RefSeq" id="WP_148062599.1">
    <property type="nucleotide sequence ID" value="NZ_VRYZ01000001.1"/>
</dbReference>
<dbReference type="SUPFAM" id="SSF102405">
    <property type="entry name" value="MCP/YpsA-like"/>
    <property type="match status" value="1"/>
</dbReference>
<dbReference type="GO" id="GO:0009294">
    <property type="term" value="P:DNA-mediated transformation"/>
    <property type="evidence" value="ECO:0007669"/>
    <property type="project" value="InterPro"/>
</dbReference>
<comment type="similarity">
    <text evidence="1">Belongs to the DprA/Smf family.</text>
</comment>
<accession>A0A5C9A1V6</accession>
<evidence type="ECO:0000256" key="1">
    <source>
        <dbReference type="ARBA" id="ARBA00006525"/>
    </source>
</evidence>
<evidence type="ECO:0000259" key="3">
    <source>
        <dbReference type="Pfam" id="PF02481"/>
    </source>
</evidence>